<dbReference type="SUPFAM" id="SSF53067">
    <property type="entry name" value="Actin-like ATPase domain"/>
    <property type="match status" value="2"/>
</dbReference>
<dbReference type="SUPFAM" id="SSF100920">
    <property type="entry name" value="Heat shock protein 70kD (HSP70), peptide-binding domain"/>
    <property type="match status" value="1"/>
</dbReference>
<evidence type="ECO:0008006" key="9">
    <source>
        <dbReference type="Google" id="ProtNLM"/>
    </source>
</evidence>
<dbReference type="PROSITE" id="PS01036">
    <property type="entry name" value="HSP70_3"/>
    <property type="match status" value="1"/>
</dbReference>
<keyword evidence="4" id="KW-0346">Stress response</keyword>
<dbReference type="FunFam" id="3.90.640.10:FF:000134">
    <property type="entry name" value="Heat shock cognate 71 kDa protein"/>
    <property type="match status" value="1"/>
</dbReference>
<dbReference type="Gene3D" id="3.90.640.10">
    <property type="entry name" value="Actin, Chain A, domain 4"/>
    <property type="match status" value="1"/>
</dbReference>
<feature type="compositionally biased region" description="Polar residues" evidence="6">
    <location>
        <begin position="490"/>
        <end position="500"/>
    </location>
</feature>
<evidence type="ECO:0000256" key="3">
    <source>
        <dbReference type="ARBA" id="ARBA00022840"/>
    </source>
</evidence>
<protein>
    <recommendedName>
        <fullName evidence="9">Heat shock protein 70</fullName>
    </recommendedName>
</protein>
<comment type="similarity">
    <text evidence="1 5">Belongs to the heat shock protein 70 family.</text>
</comment>
<dbReference type="InterPro" id="IPR029047">
    <property type="entry name" value="HSP70_peptide-bd_sf"/>
</dbReference>
<evidence type="ECO:0000256" key="4">
    <source>
        <dbReference type="ARBA" id="ARBA00023016"/>
    </source>
</evidence>
<evidence type="ECO:0000313" key="7">
    <source>
        <dbReference type="EMBL" id="KAG5836309.1"/>
    </source>
</evidence>
<dbReference type="Gene3D" id="2.60.34.10">
    <property type="entry name" value="Substrate Binding Domain Of DNAk, Chain A, domain 1"/>
    <property type="match status" value="1"/>
</dbReference>
<name>A0A9D3RMP7_ANGAN</name>
<gene>
    <name evidence="7" type="ORF">ANANG_G00253210</name>
</gene>
<dbReference type="GO" id="GO:0005524">
    <property type="term" value="F:ATP binding"/>
    <property type="evidence" value="ECO:0007669"/>
    <property type="project" value="UniProtKB-KW"/>
</dbReference>
<dbReference type="FunFam" id="3.30.420.40:FF:000172">
    <property type="entry name" value="Heat shock 70 kDa protein"/>
    <property type="match status" value="1"/>
</dbReference>
<dbReference type="FunFam" id="1.20.1270.10:FF:000003">
    <property type="entry name" value="heat shock cognate 71 kDa protein-like"/>
    <property type="match status" value="1"/>
</dbReference>
<dbReference type="PROSITE" id="PS00329">
    <property type="entry name" value="HSP70_2"/>
    <property type="match status" value="1"/>
</dbReference>
<dbReference type="InterPro" id="IPR013126">
    <property type="entry name" value="Hsp_70_fam"/>
</dbReference>
<reference evidence="7" key="1">
    <citation type="submission" date="2021-01" db="EMBL/GenBank/DDBJ databases">
        <title>A chromosome-scale assembly of European eel, Anguilla anguilla.</title>
        <authorList>
            <person name="Henkel C."/>
            <person name="Jong-Raadsen S.A."/>
            <person name="Dufour S."/>
            <person name="Weltzien F.-A."/>
            <person name="Palstra A.P."/>
            <person name="Pelster B."/>
            <person name="Spaink H.P."/>
            <person name="Van Den Thillart G.E."/>
            <person name="Jansen H."/>
            <person name="Zahm M."/>
            <person name="Klopp C."/>
            <person name="Cedric C."/>
            <person name="Louis A."/>
            <person name="Berthelot C."/>
            <person name="Parey E."/>
            <person name="Roest Crollius H."/>
            <person name="Montfort J."/>
            <person name="Robinson-Rechavi M."/>
            <person name="Bucao C."/>
            <person name="Bouchez O."/>
            <person name="Gislard M."/>
            <person name="Lluch J."/>
            <person name="Milhes M."/>
            <person name="Lampietro C."/>
            <person name="Lopez Roques C."/>
            <person name="Donnadieu C."/>
            <person name="Braasch I."/>
            <person name="Desvignes T."/>
            <person name="Postlethwait J."/>
            <person name="Bobe J."/>
            <person name="Guiguen Y."/>
            <person name="Dirks R."/>
        </authorList>
    </citation>
    <scope>NUCLEOTIDE SEQUENCE</scope>
    <source>
        <strain evidence="7">Tag_6206</strain>
        <tissue evidence="7">Liver</tissue>
    </source>
</reference>
<sequence length="507" mass="56944">MSSAKGVSIGIDLGTTYSCVGVFQHGKVEIIANDQGNRTTPSYVAFTDTERLIGDAAKNQVAMNPNNTVFDAKRLIGRRFDDPVVQSDMKHWPFKVVSDGGKPKVEVEYKGETPGHQRRRRDRRLNVLRIINEPTAAAIAYGLDKGKRGERNVLIFDLGGGTFDVSILTIEDGIFEVKATAGDTHLGGEDFDNRMVNHFVEEFKRKYKKDISQNKRAVRRLRTACERAKRTLSSSSQASIEIDSLYEGIDFYTSLTRARFEEMNADLFRGTLEPVEKALRDAKMDKSQIQDIVLVGGSTRIPKIQKLLQDFFNGRELNKSINPDEAVAYGRLSRLPSSWIEVTFDIDANGILNVSAVDKSTGKENKITITNDKGRLSKEEIERMVQEADKYKAEDDLQREKIAAKNSLESYAFNMKTSVEDDNLKGKISEDDKKKVIEKCNQVIAWLEDNQLAEKEEYEHQRKELEKVCNPIITKLYQGGMPTGSCADQARSSEGSSFQGPTIEEVD</sequence>
<dbReference type="PRINTS" id="PR00301">
    <property type="entry name" value="HEATSHOCK70"/>
</dbReference>
<keyword evidence="2 5" id="KW-0547">Nucleotide-binding</keyword>
<dbReference type="InterPro" id="IPR018181">
    <property type="entry name" value="Heat_shock_70_CS"/>
</dbReference>
<dbReference type="InterPro" id="IPR029048">
    <property type="entry name" value="HSP70_C_sf"/>
</dbReference>
<keyword evidence="3 5" id="KW-0067">ATP-binding</keyword>
<evidence type="ECO:0000256" key="5">
    <source>
        <dbReference type="RuleBase" id="RU003322"/>
    </source>
</evidence>
<dbReference type="Proteomes" id="UP001044222">
    <property type="component" value="Chromosome 14"/>
</dbReference>
<dbReference type="FunFam" id="3.30.420.40:FF:000231">
    <property type="entry name" value="Heat shock protein family A (Hsp70) member 2"/>
    <property type="match status" value="1"/>
</dbReference>
<dbReference type="SUPFAM" id="SSF100934">
    <property type="entry name" value="Heat shock protein 70kD (HSP70), C-terminal subdomain"/>
    <property type="match status" value="1"/>
</dbReference>
<dbReference type="Gene3D" id="3.30.420.40">
    <property type="match status" value="3"/>
</dbReference>
<comment type="caution">
    <text evidence="7">The sequence shown here is derived from an EMBL/GenBank/DDBJ whole genome shotgun (WGS) entry which is preliminary data.</text>
</comment>
<feature type="region of interest" description="Disordered" evidence="6">
    <location>
        <begin position="483"/>
        <end position="507"/>
    </location>
</feature>
<accession>A0A9D3RMP7</accession>
<dbReference type="FunFam" id="3.30.420.40:FF:000135">
    <property type="entry name" value="Heat shock cognate 71 kDa protein"/>
    <property type="match status" value="1"/>
</dbReference>
<proteinExistence type="inferred from homology"/>
<dbReference type="FunFam" id="3.30.30.30:FF:000001">
    <property type="entry name" value="heat shock 70 kDa protein-like"/>
    <property type="match status" value="1"/>
</dbReference>
<dbReference type="FunFam" id="2.60.34.10:FF:000056">
    <property type="entry name" value="Protein CBG18239"/>
    <property type="match status" value="1"/>
</dbReference>
<keyword evidence="8" id="KW-1185">Reference proteome</keyword>
<evidence type="ECO:0000313" key="8">
    <source>
        <dbReference type="Proteomes" id="UP001044222"/>
    </source>
</evidence>
<dbReference type="Pfam" id="PF00012">
    <property type="entry name" value="HSP70"/>
    <property type="match status" value="3"/>
</dbReference>
<dbReference type="PROSITE" id="PS00297">
    <property type="entry name" value="HSP70_1"/>
    <property type="match status" value="1"/>
</dbReference>
<evidence type="ECO:0000256" key="1">
    <source>
        <dbReference type="ARBA" id="ARBA00007381"/>
    </source>
</evidence>
<organism evidence="7 8">
    <name type="scientific">Anguilla anguilla</name>
    <name type="common">European freshwater eel</name>
    <name type="synonym">Muraena anguilla</name>
    <dbReference type="NCBI Taxonomy" id="7936"/>
    <lineage>
        <taxon>Eukaryota</taxon>
        <taxon>Metazoa</taxon>
        <taxon>Chordata</taxon>
        <taxon>Craniata</taxon>
        <taxon>Vertebrata</taxon>
        <taxon>Euteleostomi</taxon>
        <taxon>Actinopterygii</taxon>
        <taxon>Neopterygii</taxon>
        <taxon>Teleostei</taxon>
        <taxon>Anguilliformes</taxon>
        <taxon>Anguillidae</taxon>
        <taxon>Anguilla</taxon>
    </lineage>
</organism>
<evidence type="ECO:0000256" key="6">
    <source>
        <dbReference type="SAM" id="MobiDB-lite"/>
    </source>
</evidence>
<dbReference type="EMBL" id="JAFIRN010000014">
    <property type="protein sequence ID" value="KAG5836309.1"/>
    <property type="molecule type" value="Genomic_DNA"/>
</dbReference>
<dbReference type="Gene3D" id="1.20.1270.10">
    <property type="match status" value="1"/>
</dbReference>
<dbReference type="AlphaFoldDB" id="A0A9D3RMP7"/>
<dbReference type="GO" id="GO:0140662">
    <property type="term" value="F:ATP-dependent protein folding chaperone"/>
    <property type="evidence" value="ECO:0007669"/>
    <property type="project" value="InterPro"/>
</dbReference>
<evidence type="ECO:0000256" key="2">
    <source>
        <dbReference type="ARBA" id="ARBA00022741"/>
    </source>
</evidence>
<dbReference type="InterPro" id="IPR043129">
    <property type="entry name" value="ATPase_NBD"/>
</dbReference>
<dbReference type="PANTHER" id="PTHR19375">
    <property type="entry name" value="HEAT SHOCK PROTEIN 70KDA"/>
    <property type="match status" value="1"/>
</dbReference>